<organism evidence="1 2">
    <name type="scientific">Rousettus aegyptiacus</name>
    <name type="common">Egyptian fruit bat</name>
    <name type="synonym">Pteropus aegyptiacus</name>
    <dbReference type="NCBI Taxonomy" id="9407"/>
    <lineage>
        <taxon>Eukaryota</taxon>
        <taxon>Metazoa</taxon>
        <taxon>Chordata</taxon>
        <taxon>Craniata</taxon>
        <taxon>Vertebrata</taxon>
        <taxon>Euteleostomi</taxon>
        <taxon>Mammalia</taxon>
        <taxon>Eutheria</taxon>
        <taxon>Laurasiatheria</taxon>
        <taxon>Chiroptera</taxon>
        <taxon>Yinpterochiroptera</taxon>
        <taxon>Pteropodoidea</taxon>
        <taxon>Pteropodidae</taxon>
        <taxon>Rousettinae</taxon>
        <taxon>Rousettus</taxon>
    </lineage>
</organism>
<keyword evidence="2" id="KW-1185">Reference proteome</keyword>
<reference evidence="1 2" key="1">
    <citation type="journal article" date="2020" name="Nature">
        <title>Six reference-quality genomes reveal evolution of bat adaptations.</title>
        <authorList>
            <person name="Jebb D."/>
            <person name="Huang Z."/>
            <person name="Pippel M."/>
            <person name="Hughes G.M."/>
            <person name="Lavrichenko K."/>
            <person name="Devanna P."/>
            <person name="Winkler S."/>
            <person name="Jermiin L.S."/>
            <person name="Skirmuntt E.C."/>
            <person name="Katzourakis A."/>
            <person name="Burkitt-Gray L."/>
            <person name="Ray D.A."/>
            <person name="Sullivan K.A.M."/>
            <person name="Roscito J.G."/>
            <person name="Kirilenko B.M."/>
            <person name="Davalos L.M."/>
            <person name="Corthals A.P."/>
            <person name="Power M.L."/>
            <person name="Jones G."/>
            <person name="Ransome R.D."/>
            <person name="Dechmann D.K.N."/>
            <person name="Locatelli A.G."/>
            <person name="Puechmaille S.J."/>
            <person name="Fedrigo O."/>
            <person name="Jarvis E.D."/>
            <person name="Hiller M."/>
            <person name="Vernes S.C."/>
            <person name="Myers E.W."/>
            <person name="Teeling E.C."/>
        </authorList>
    </citation>
    <scope>NUCLEOTIDE SEQUENCE [LARGE SCALE GENOMIC DNA]</scope>
    <source>
        <strain evidence="1">MRouAeg1</strain>
        <tissue evidence="1">Muscle</tissue>
    </source>
</reference>
<dbReference type="EMBL" id="JACASE010000009">
    <property type="protein sequence ID" value="KAF6435796.1"/>
    <property type="molecule type" value="Genomic_DNA"/>
</dbReference>
<comment type="caution">
    <text evidence="1">The sequence shown here is derived from an EMBL/GenBank/DDBJ whole genome shotgun (WGS) entry which is preliminary data.</text>
</comment>
<dbReference type="AlphaFoldDB" id="A0A7J8EKC3"/>
<evidence type="ECO:0000313" key="2">
    <source>
        <dbReference type="Proteomes" id="UP000593571"/>
    </source>
</evidence>
<gene>
    <name evidence="1" type="ORF">HJG63_012521</name>
</gene>
<evidence type="ECO:0000313" key="1">
    <source>
        <dbReference type="EMBL" id="KAF6435796.1"/>
    </source>
</evidence>
<protein>
    <submittedName>
        <fullName evidence="1">Uncharacterized protein</fullName>
    </submittedName>
</protein>
<sequence>MDSIWRKLSTPMILRANKKGHTLIIVIPLPHMLIQSLKRNALDRKNVSFFMCRFALNLLHIIAWRGQGTEKVSWTEGLSQVHLLLVEDFLKPLPLVAKGTVFSFPNITMYEQYFQNLKRLYSIVVKSLDSGTRLPGLKN</sequence>
<name>A0A7J8EKC3_ROUAE</name>
<accession>A0A7J8EKC3</accession>
<dbReference type="Proteomes" id="UP000593571">
    <property type="component" value="Unassembled WGS sequence"/>
</dbReference>
<proteinExistence type="predicted"/>